<keyword evidence="1" id="KW-0677">Repeat</keyword>
<keyword evidence="2" id="KW-0040">ANK repeat</keyword>
<accession>A0A4Q0A1U4</accession>
<evidence type="ECO:0000256" key="1">
    <source>
        <dbReference type="ARBA" id="ARBA00022737"/>
    </source>
</evidence>
<evidence type="ECO:0000313" key="4">
    <source>
        <dbReference type="Proteomes" id="UP000268162"/>
    </source>
</evidence>
<protein>
    <submittedName>
        <fullName evidence="3">Uncharacterized protein</fullName>
    </submittedName>
</protein>
<keyword evidence="4" id="KW-1185">Reference proteome</keyword>
<organism evidence="3 4">
    <name type="scientific">Dimargaris cristalligena</name>
    <dbReference type="NCBI Taxonomy" id="215637"/>
    <lineage>
        <taxon>Eukaryota</taxon>
        <taxon>Fungi</taxon>
        <taxon>Fungi incertae sedis</taxon>
        <taxon>Zoopagomycota</taxon>
        <taxon>Kickxellomycotina</taxon>
        <taxon>Dimargaritomycetes</taxon>
        <taxon>Dimargaritales</taxon>
        <taxon>Dimargaritaceae</taxon>
        <taxon>Dimargaris</taxon>
    </lineage>
</organism>
<dbReference type="Proteomes" id="UP000268162">
    <property type="component" value="Unassembled WGS sequence"/>
</dbReference>
<dbReference type="PANTHER" id="PTHR24171:SF10">
    <property type="entry name" value="ANKYRIN REPEAT DOMAIN-CONTAINING PROTEIN 29-LIKE"/>
    <property type="match status" value="1"/>
</dbReference>
<reference evidence="4" key="1">
    <citation type="journal article" date="2018" name="Nat. Microbiol.">
        <title>Leveraging single-cell genomics to expand the fungal tree of life.</title>
        <authorList>
            <person name="Ahrendt S.R."/>
            <person name="Quandt C.A."/>
            <person name="Ciobanu D."/>
            <person name="Clum A."/>
            <person name="Salamov A."/>
            <person name="Andreopoulos B."/>
            <person name="Cheng J.F."/>
            <person name="Woyke T."/>
            <person name="Pelin A."/>
            <person name="Henrissat B."/>
            <person name="Reynolds N.K."/>
            <person name="Benny G.L."/>
            <person name="Smith M.E."/>
            <person name="James T.Y."/>
            <person name="Grigoriev I.V."/>
        </authorList>
    </citation>
    <scope>NUCLEOTIDE SEQUENCE [LARGE SCALE GENOMIC DNA]</scope>
    <source>
        <strain evidence="4">RSA 468</strain>
    </source>
</reference>
<dbReference type="PANTHER" id="PTHR24171">
    <property type="entry name" value="ANKYRIN REPEAT DOMAIN-CONTAINING PROTEIN 39-RELATED"/>
    <property type="match status" value="1"/>
</dbReference>
<dbReference type="InterPro" id="IPR036770">
    <property type="entry name" value="Ankyrin_rpt-contain_sf"/>
</dbReference>
<sequence>MANDVRGLRTVLADPANCPLLNNPIIRDSHGCFNSLMLAVSLGHVECAQLLMGAGADVNYTIDGVSPLFWAIRNPGGLLQLLVDPHVNIDALDGFGKSALQHAREKEFSQSLEILQAEKLKRQRTSTSLSAHCIMPQHLY</sequence>
<dbReference type="AlphaFoldDB" id="A0A4Q0A1U4"/>
<evidence type="ECO:0000313" key="3">
    <source>
        <dbReference type="EMBL" id="RKP39441.1"/>
    </source>
</evidence>
<dbReference type="Gene3D" id="1.25.40.20">
    <property type="entry name" value="Ankyrin repeat-containing domain"/>
    <property type="match status" value="1"/>
</dbReference>
<dbReference type="EMBL" id="ML002271">
    <property type="protein sequence ID" value="RKP39441.1"/>
    <property type="molecule type" value="Genomic_DNA"/>
</dbReference>
<dbReference type="SMART" id="SM00248">
    <property type="entry name" value="ANK"/>
    <property type="match status" value="2"/>
</dbReference>
<gene>
    <name evidence="3" type="ORF">BJ085DRAFT_27544</name>
</gene>
<evidence type="ECO:0000256" key="2">
    <source>
        <dbReference type="ARBA" id="ARBA00023043"/>
    </source>
</evidence>
<name>A0A4Q0A1U4_9FUNG</name>
<dbReference type="InterPro" id="IPR002110">
    <property type="entry name" value="Ankyrin_rpt"/>
</dbReference>
<dbReference type="SUPFAM" id="SSF48403">
    <property type="entry name" value="Ankyrin repeat"/>
    <property type="match status" value="1"/>
</dbReference>
<dbReference type="Pfam" id="PF12796">
    <property type="entry name" value="Ank_2"/>
    <property type="match status" value="1"/>
</dbReference>
<proteinExistence type="predicted"/>